<evidence type="ECO:0000256" key="1">
    <source>
        <dbReference type="ARBA" id="ARBA00006997"/>
    </source>
</evidence>
<keyword evidence="5" id="KW-1185">Reference proteome</keyword>
<dbReference type="PANTHER" id="PTHR21087:SF23">
    <property type="entry name" value="INACTIVE SHIKIMATE KINASE LIKE 2, CHLOROPLASTIC-RELATED"/>
    <property type="match status" value="1"/>
</dbReference>
<dbReference type="InterPro" id="IPR008978">
    <property type="entry name" value="HSP20-like_chaperone"/>
</dbReference>
<reference evidence="4" key="1">
    <citation type="submission" date="2020-02" db="EMBL/GenBank/DDBJ databases">
        <authorList>
            <person name="Scholz U."/>
            <person name="Mascher M."/>
            <person name="Fiebig A."/>
        </authorList>
    </citation>
    <scope>NUCLEOTIDE SEQUENCE</scope>
</reference>
<evidence type="ECO:0000256" key="2">
    <source>
        <dbReference type="SAM" id="MobiDB-lite"/>
    </source>
</evidence>
<dbReference type="EMBL" id="LR746273">
    <property type="protein sequence ID" value="CAA7403851.1"/>
    <property type="molecule type" value="Genomic_DNA"/>
</dbReference>
<evidence type="ECO:0000313" key="5">
    <source>
        <dbReference type="Proteomes" id="UP000663760"/>
    </source>
</evidence>
<dbReference type="Proteomes" id="UP000663760">
    <property type="component" value="Chromosome 10"/>
</dbReference>
<dbReference type="Gene3D" id="3.40.50.300">
    <property type="entry name" value="P-loop containing nucleotide triphosphate hydrolases"/>
    <property type="match status" value="1"/>
</dbReference>
<dbReference type="OrthoDB" id="515366at2759"/>
<dbReference type="PANTHER" id="PTHR21087">
    <property type="entry name" value="SHIKIMATE KINASE"/>
    <property type="match status" value="1"/>
</dbReference>
<evidence type="ECO:0000313" key="4">
    <source>
        <dbReference type="EMBL" id="CAA7403851.1"/>
    </source>
</evidence>
<dbReference type="Pfam" id="PF01202">
    <property type="entry name" value="SKI"/>
    <property type="match status" value="1"/>
</dbReference>
<accession>A0A7I8L1I3</accession>
<dbReference type="InterPro" id="IPR007052">
    <property type="entry name" value="CS_dom"/>
</dbReference>
<comment type="similarity">
    <text evidence="1">Belongs to the shikimate kinase family.</text>
</comment>
<dbReference type="InterPro" id="IPR031322">
    <property type="entry name" value="Shikimate/glucono_kinase"/>
</dbReference>
<dbReference type="InterPro" id="IPR027417">
    <property type="entry name" value="P-loop_NTPase"/>
</dbReference>
<dbReference type="GO" id="GO:0005829">
    <property type="term" value="C:cytosol"/>
    <property type="evidence" value="ECO:0007669"/>
    <property type="project" value="TreeGrafter"/>
</dbReference>
<dbReference type="Gene3D" id="2.60.40.790">
    <property type="match status" value="1"/>
</dbReference>
<dbReference type="CDD" id="cd06463">
    <property type="entry name" value="p23_like"/>
    <property type="match status" value="1"/>
</dbReference>
<proteinExistence type="inferred from homology"/>
<dbReference type="AlphaFoldDB" id="A0A7I8L1I3"/>
<gene>
    <name evidence="4" type="ORF">SI8410_10014529</name>
</gene>
<dbReference type="PROSITE" id="PS51203">
    <property type="entry name" value="CS"/>
    <property type="match status" value="1"/>
</dbReference>
<feature type="region of interest" description="Disordered" evidence="2">
    <location>
        <begin position="1"/>
        <end position="25"/>
    </location>
</feature>
<sequence>MTASLGSALSIPHHSPGKTHELSLPRNPSYCSCLASNNRLHPSRRSRLVSNGSILGRVGAVFRGNLSEAPSRTKNYEFSDGGAEVELRLDLMATNAQSFRDVSVDVDASSLIVRVQTSASLTTVFEAHLLYDKIKPSETIWFVDEEQLVVNLKKYDVDLQWPDIVETWGSLTAGVPKLLKGASIYIVGESTEINNDVAAVLADGIGYTPLSTGQLLEKYAQQSIDSWVNAEGEDSVAEAECAVIEGLSSHVRAVVATLGGQQGAARRADQWRHLYAGFTVWLSQTEASDEASAKDEARRHVQSGQWGYSNADLVIKFAGWEPGCGQPIAQASLSALKQLILSDKQLPEKKSLYIRLGCRGDWPNIKPPGWDPSSGADAPPVL</sequence>
<dbReference type="SUPFAM" id="SSF49764">
    <property type="entry name" value="HSP20-like chaperones"/>
    <property type="match status" value="1"/>
</dbReference>
<name>A0A7I8L1I3_SPIIN</name>
<evidence type="ECO:0000259" key="3">
    <source>
        <dbReference type="PROSITE" id="PS51203"/>
    </source>
</evidence>
<protein>
    <recommendedName>
        <fullName evidence="3">CS domain-containing protein</fullName>
    </recommendedName>
</protein>
<feature type="domain" description="CS" evidence="3">
    <location>
        <begin position="71"/>
        <end position="165"/>
    </location>
</feature>
<dbReference type="Pfam" id="PF04969">
    <property type="entry name" value="CS"/>
    <property type="match status" value="1"/>
</dbReference>
<organism evidence="4 5">
    <name type="scientific">Spirodela intermedia</name>
    <name type="common">Intermediate duckweed</name>
    <dbReference type="NCBI Taxonomy" id="51605"/>
    <lineage>
        <taxon>Eukaryota</taxon>
        <taxon>Viridiplantae</taxon>
        <taxon>Streptophyta</taxon>
        <taxon>Embryophyta</taxon>
        <taxon>Tracheophyta</taxon>
        <taxon>Spermatophyta</taxon>
        <taxon>Magnoliopsida</taxon>
        <taxon>Liliopsida</taxon>
        <taxon>Araceae</taxon>
        <taxon>Lemnoideae</taxon>
        <taxon>Spirodela</taxon>
    </lineage>
</organism>